<organism evidence="1 2">
    <name type="scientific">Methanococcus voltae (strain ATCC BAA-1334 / A3)</name>
    <dbReference type="NCBI Taxonomy" id="456320"/>
    <lineage>
        <taxon>Archaea</taxon>
        <taxon>Methanobacteriati</taxon>
        <taxon>Methanobacteriota</taxon>
        <taxon>Methanomada group</taxon>
        <taxon>Methanococci</taxon>
        <taxon>Methanococcales</taxon>
        <taxon>Methanococcaceae</taxon>
        <taxon>Methanococcus</taxon>
    </lineage>
</organism>
<evidence type="ECO:0000313" key="1">
    <source>
        <dbReference type="EMBL" id="ADI37072.1"/>
    </source>
</evidence>
<dbReference type="AlphaFoldDB" id="D7DQE5"/>
<dbReference type="HOGENOM" id="CLU_1048128_0_0_2"/>
<keyword evidence="2" id="KW-1185">Reference proteome</keyword>
<reference evidence="1 2" key="1">
    <citation type="submission" date="2010-05" db="EMBL/GenBank/DDBJ databases">
        <title>Complete sequence of Methanococcus voltae A3.</title>
        <authorList>
            <consortium name="US DOE Joint Genome Institute"/>
            <person name="Lucas S."/>
            <person name="Copeland A."/>
            <person name="Lapidus A."/>
            <person name="Cheng J.-F."/>
            <person name="Bruce D."/>
            <person name="Goodwin L."/>
            <person name="Pitluck S."/>
            <person name="Lowry S."/>
            <person name="Clum A."/>
            <person name="Land M."/>
            <person name="Hauser L."/>
            <person name="Kyrpides N."/>
            <person name="Mikhailova N."/>
            <person name="Whitman W.B."/>
            <person name="Woyke T."/>
        </authorList>
    </citation>
    <scope>NUCLEOTIDE SEQUENCE [LARGE SCALE GENOMIC DNA]</scope>
    <source>
        <strain evidence="2">ATCC BAA-1334 / A3</strain>
    </source>
</reference>
<protein>
    <submittedName>
        <fullName evidence="1">Uncharacterized protein</fullName>
    </submittedName>
</protein>
<dbReference type="InParanoid" id="D7DQE5"/>
<dbReference type="Proteomes" id="UP000007722">
    <property type="component" value="Chromosome"/>
</dbReference>
<dbReference type="STRING" id="456320.Mvol_1416"/>
<dbReference type="OrthoDB" id="61889at2157"/>
<evidence type="ECO:0000313" key="2">
    <source>
        <dbReference type="Proteomes" id="UP000007722"/>
    </source>
</evidence>
<sequence>MKKMNENKKTEDKCVDTVKFSKMTSKILLDILNSVDEYTKDVLLAENYDIEFKGFSLTDTNGRLHRISSILELDELYVNERLNKMQKVFNHNEFENEILDLNFQNRSYKLKNVDLRNLENGYITIYLSSKKSKNYRFKKDDKFNIFHKNFNNISAEHFERVLKWKDLDSNQLDELLKSFDIKCDELLKNVSETTRIENLELYLDLFNDLEHIKNEVVVESDKIVIWIHPLYLFSEISVLKGLIYYELLDCDNSLIESKYRAIFEYCKEYKLLMGKNLQVIGKLRKIANDKNDIETIEEIDRMLTELI</sequence>
<name>D7DQE5_METV3</name>
<proteinExistence type="predicted"/>
<dbReference type="eggNOG" id="arCOG05083">
    <property type="taxonomic scope" value="Archaea"/>
</dbReference>
<accession>D7DQE5</accession>
<dbReference type="KEGG" id="mvo:Mvol_1416"/>
<dbReference type="FunCoup" id="D7DQE5">
    <property type="interactions" value="7"/>
</dbReference>
<dbReference type="EMBL" id="CP002057">
    <property type="protein sequence ID" value="ADI37072.1"/>
    <property type="molecule type" value="Genomic_DNA"/>
</dbReference>
<gene>
    <name evidence="1" type="ordered locus">Mvol_1416</name>
</gene>